<name>A0ACC0UNB1_9AGAM</name>
<keyword evidence="2" id="KW-1185">Reference proteome</keyword>
<protein>
    <submittedName>
        <fullName evidence="1">Uncharacterized protein</fullName>
    </submittedName>
</protein>
<evidence type="ECO:0000313" key="1">
    <source>
        <dbReference type="EMBL" id="KAI9512701.1"/>
    </source>
</evidence>
<dbReference type="Proteomes" id="UP001207468">
    <property type="component" value="Unassembled WGS sequence"/>
</dbReference>
<evidence type="ECO:0000313" key="2">
    <source>
        <dbReference type="Proteomes" id="UP001207468"/>
    </source>
</evidence>
<organism evidence="1 2">
    <name type="scientific">Russula earlei</name>
    <dbReference type="NCBI Taxonomy" id="71964"/>
    <lineage>
        <taxon>Eukaryota</taxon>
        <taxon>Fungi</taxon>
        <taxon>Dikarya</taxon>
        <taxon>Basidiomycota</taxon>
        <taxon>Agaricomycotina</taxon>
        <taxon>Agaricomycetes</taxon>
        <taxon>Russulales</taxon>
        <taxon>Russulaceae</taxon>
        <taxon>Russula</taxon>
    </lineage>
</organism>
<accession>A0ACC0UNB1</accession>
<dbReference type="EMBL" id="JAGFNK010000006">
    <property type="protein sequence ID" value="KAI9512701.1"/>
    <property type="molecule type" value="Genomic_DNA"/>
</dbReference>
<gene>
    <name evidence="1" type="ORF">F5148DRAFT_1279449</name>
</gene>
<proteinExistence type="predicted"/>
<reference evidence="1" key="1">
    <citation type="submission" date="2021-03" db="EMBL/GenBank/DDBJ databases">
        <title>Evolutionary priming and transition to the ectomycorrhizal habit in an iconic lineage of mushroom-forming fungi: is preadaptation a requirement?</title>
        <authorList>
            <consortium name="DOE Joint Genome Institute"/>
            <person name="Looney B.P."/>
            <person name="Miyauchi S."/>
            <person name="Morin E."/>
            <person name="Drula E."/>
            <person name="Courty P.E."/>
            <person name="Chicoki N."/>
            <person name="Fauchery L."/>
            <person name="Kohler A."/>
            <person name="Kuo A."/>
            <person name="LaButti K."/>
            <person name="Pangilinan J."/>
            <person name="Lipzen A."/>
            <person name="Riley R."/>
            <person name="Andreopoulos W."/>
            <person name="He G."/>
            <person name="Johnson J."/>
            <person name="Barry K.W."/>
            <person name="Grigoriev I.V."/>
            <person name="Nagy L."/>
            <person name="Hibbett D."/>
            <person name="Henrissat B."/>
            <person name="Matheny P.B."/>
            <person name="Labbe J."/>
            <person name="Martin A.F."/>
        </authorList>
    </citation>
    <scope>NUCLEOTIDE SEQUENCE</scope>
    <source>
        <strain evidence="1">BPL698</strain>
    </source>
</reference>
<sequence length="977" mass="107704">MNGAVHDPHAHKRTSINELLNPVASSAIQHALPHQPSSYSNGHYAQSTPYTHPPMPPPPHHRPTNGPAFKLNPASWDGTDHERQRVEHMPPPRGYVPAPVSSPGAYSEYHQHLSRTHEEGFSEASVWPSPSGRLDSLPPYGSPTITQSSSYSDERTSIPSDPSATGSSSPYPSRPDTGTYARPDLHPSAYSPRHPQATAIYSAWPHHVRSSPGVPTTRGLAEHPPLPPPTYLSHPAFYSPIPHPGMLYPYMAHPYPHPPASLPPEPPSRKRAGPEETQSSTRKRKRPNAREAVETNGSRRGYTTNKRNQAAQIAAQNAQLQAFTPGSGTGTNNDSSRASATDRIPRAGNENSAGGAEGNGPFHPELQFARCMSNRYKAESFPRCVSCTRRWAGDTCRFQGIRFFLKDEKQNIVGVSFVENQKADSPTMKFPTRWNRPLDAVFIKEIKLTVARALLPTLKEEQDHLRKPEIIRRPRDSDVRATCDTCMTSIFSSSWMCRLCGREACAECFSKVRELTQYRPGASDSEIAALQAKRESHAHTNPFFLSCTRRNEHQYSDFSPMSRFDKAELESVIESMEKLLQEETLASAPEPAANPSSPDGDAGVHGGAKVSEGPAKEPELSTSPLGVVKAVGGSSVDPVASSPPSVQTAPPNGSAINEHAVVEDPSGIPSHPTRAYTTAELTDAGVPKSVVTRCAANSDGAERQTCSIVECQTDASKRVTVAEFFGYFGKYEGRMDHWKLKDWPSSTDFKAALPDLYDEFQKGVPMPNYCRRDGVLNIASHFPSNTVMPDLGPKMYIALATSDEEGSKGSTRLHMDMADGVNIMVHSELQADGSPGVAAWDLFRAEDADRLRRFLKRRFGANGQHDPILSQQYYLDAALRKELFDDYGIKSHRVYQRPGDAVFIPAGCAHQVANLADSIKVAVDFVSPKNIARCEKLTGEFREQNQSMVWKEDSLQLRTMMWFTWLSCTRQEEEIED</sequence>
<comment type="caution">
    <text evidence="1">The sequence shown here is derived from an EMBL/GenBank/DDBJ whole genome shotgun (WGS) entry which is preliminary data.</text>
</comment>